<evidence type="ECO:0000259" key="2">
    <source>
        <dbReference type="Pfam" id="PF03732"/>
    </source>
</evidence>
<dbReference type="Pfam" id="PF03732">
    <property type="entry name" value="Retrotrans_gag"/>
    <property type="match status" value="1"/>
</dbReference>
<dbReference type="InterPro" id="IPR005162">
    <property type="entry name" value="Retrotrans_gag_dom"/>
</dbReference>
<dbReference type="EMBL" id="BQNB010011793">
    <property type="protein sequence ID" value="GJS95231.1"/>
    <property type="molecule type" value="Genomic_DNA"/>
</dbReference>
<feature type="region of interest" description="Disordered" evidence="1">
    <location>
        <begin position="315"/>
        <end position="334"/>
    </location>
</feature>
<organism evidence="3 4">
    <name type="scientific">Tanacetum coccineum</name>
    <dbReference type="NCBI Taxonomy" id="301880"/>
    <lineage>
        <taxon>Eukaryota</taxon>
        <taxon>Viridiplantae</taxon>
        <taxon>Streptophyta</taxon>
        <taxon>Embryophyta</taxon>
        <taxon>Tracheophyta</taxon>
        <taxon>Spermatophyta</taxon>
        <taxon>Magnoliopsida</taxon>
        <taxon>eudicotyledons</taxon>
        <taxon>Gunneridae</taxon>
        <taxon>Pentapetalae</taxon>
        <taxon>asterids</taxon>
        <taxon>campanulids</taxon>
        <taxon>Asterales</taxon>
        <taxon>Asteraceae</taxon>
        <taxon>Asteroideae</taxon>
        <taxon>Anthemideae</taxon>
        <taxon>Anthemidinae</taxon>
        <taxon>Tanacetum</taxon>
    </lineage>
</organism>
<proteinExistence type="predicted"/>
<dbReference type="GO" id="GO:0003964">
    <property type="term" value="F:RNA-directed DNA polymerase activity"/>
    <property type="evidence" value="ECO:0007669"/>
    <property type="project" value="UniProtKB-KW"/>
</dbReference>
<reference evidence="3" key="2">
    <citation type="submission" date="2022-01" db="EMBL/GenBank/DDBJ databases">
        <authorList>
            <person name="Yamashiro T."/>
            <person name="Shiraishi A."/>
            <person name="Satake H."/>
            <person name="Nakayama K."/>
        </authorList>
    </citation>
    <scope>NUCLEOTIDE SEQUENCE</scope>
</reference>
<protein>
    <submittedName>
        <fullName evidence="3">Reverse transcriptase domain-containing protein</fullName>
    </submittedName>
</protein>
<accession>A0ABQ5A0G7</accession>
<sequence length="489" mass="57094">MKSTTRIHQGRYGPYRALHSPKDHKGIKFNDAVSGMTNSRIGSNKFSNSPYRFLANGNQKSFFSRKYAAHPVCAPVFLKIQEKEVIEIESFKSSAQHSVNDFVVINIPEEDVEPKQIILDPDDQPMLESAKTVAPTLNSAIIQLDVDDNFVINSTHLNMIRENKFDGYLRADPHDHIPEFLAICNMFRYGETQSEAIKLLIFPFSLCDKAKIWFNKLNEESITSWEQMRKAFINKFFPPSSFNRLLLEIKSFSQLVCESLTKAWLRLKNMLQKCHGHGLTKGTIIQIFYHGLDEPTQAILDSLKEEMHEMRNKYQDLRDNHDPKNHLNDDTPMYKRHESNYIQYEDYQNQDSHDSFSHQSLYDPNDFEKSLSELNNDVRNDLDDFKRRIRSMRTVHDKLYESDDRKTTGVLPYEKSKTVNKKPQSKTDLEKSITKFLDGQRVTNMFFKNNVNETITRFIRNRWVLKACSHTLNATVVPTKVRFNILRFS</sequence>
<keyword evidence="3" id="KW-0548">Nucleotidyltransferase</keyword>
<evidence type="ECO:0000313" key="3">
    <source>
        <dbReference type="EMBL" id="GJS95231.1"/>
    </source>
</evidence>
<reference evidence="3" key="1">
    <citation type="journal article" date="2022" name="Int. J. Mol. Sci.">
        <title>Draft Genome of Tanacetum Coccineum: Genomic Comparison of Closely Related Tanacetum-Family Plants.</title>
        <authorList>
            <person name="Yamashiro T."/>
            <person name="Shiraishi A."/>
            <person name="Nakayama K."/>
            <person name="Satake H."/>
        </authorList>
    </citation>
    <scope>NUCLEOTIDE SEQUENCE</scope>
</reference>
<keyword evidence="3" id="KW-0695">RNA-directed DNA polymerase</keyword>
<feature type="domain" description="Retrotransposon gag" evidence="2">
    <location>
        <begin position="201"/>
        <end position="294"/>
    </location>
</feature>
<comment type="caution">
    <text evidence="3">The sequence shown here is derived from an EMBL/GenBank/DDBJ whole genome shotgun (WGS) entry which is preliminary data.</text>
</comment>
<evidence type="ECO:0000256" key="1">
    <source>
        <dbReference type="SAM" id="MobiDB-lite"/>
    </source>
</evidence>
<name>A0ABQ5A0G7_9ASTR</name>
<dbReference type="Proteomes" id="UP001151760">
    <property type="component" value="Unassembled WGS sequence"/>
</dbReference>
<keyword evidence="4" id="KW-1185">Reference proteome</keyword>
<dbReference type="PANTHER" id="PTHR33223">
    <property type="entry name" value="CCHC-TYPE DOMAIN-CONTAINING PROTEIN"/>
    <property type="match status" value="1"/>
</dbReference>
<dbReference type="PANTHER" id="PTHR33223:SF11">
    <property type="entry name" value="ELEMENT PROTEIN, PUTATIVE-RELATED"/>
    <property type="match status" value="1"/>
</dbReference>
<evidence type="ECO:0000313" key="4">
    <source>
        <dbReference type="Proteomes" id="UP001151760"/>
    </source>
</evidence>
<keyword evidence="3" id="KW-0808">Transferase</keyword>
<gene>
    <name evidence="3" type="ORF">Tco_0802199</name>
</gene>